<gene>
    <name evidence="1" type="ordered locus">MGMSRv2__4203</name>
</gene>
<accession>V6F905</accession>
<organism evidence="1 2">
    <name type="scientific">Magnetospirillum gryphiswaldense (strain DSM 6361 / JCM 21280 / NBRC 15271 / MSR-1)</name>
    <dbReference type="NCBI Taxonomy" id="431944"/>
    <lineage>
        <taxon>Bacteria</taxon>
        <taxon>Pseudomonadati</taxon>
        <taxon>Pseudomonadota</taxon>
        <taxon>Alphaproteobacteria</taxon>
        <taxon>Rhodospirillales</taxon>
        <taxon>Rhodospirillaceae</taxon>
        <taxon>Magnetospirillum</taxon>
    </lineage>
</organism>
<name>V6F905_MAGGM</name>
<dbReference type="EMBL" id="HG794546">
    <property type="protein sequence ID" value="CDL01418.1"/>
    <property type="molecule type" value="Genomic_DNA"/>
</dbReference>
<dbReference type="Proteomes" id="UP000018922">
    <property type="component" value="Chromosome I"/>
</dbReference>
<evidence type="ECO:0000313" key="1">
    <source>
        <dbReference type="EMBL" id="CDL01418.1"/>
    </source>
</evidence>
<keyword evidence="2" id="KW-1185">Reference proteome</keyword>
<protein>
    <submittedName>
        <fullName evidence="1">Uncharacterized protein</fullName>
    </submittedName>
</protein>
<dbReference type="HOGENOM" id="CLU_2273939_0_0_5"/>
<dbReference type="STRING" id="1430440.MGMSRv2__4203"/>
<dbReference type="KEGG" id="mgy:MGMSRv2__4203"/>
<sequence>MRGDAGRAGGHHQRPPPALDVASARIRLARFLALPTLAESATLAQWRYEETLTGNTVALARPVTGSPWRMGRTDMPWPGAAARMGGADDRRLLKQAVTMMRA</sequence>
<proteinExistence type="predicted"/>
<evidence type="ECO:0000313" key="2">
    <source>
        <dbReference type="Proteomes" id="UP000018922"/>
    </source>
</evidence>
<reference evidence="1 2" key="1">
    <citation type="journal article" date="2014" name="Genome Announc.">
        <title>Complete genome sequence of Magnetospirillum gryphiswaldense MSR-1.</title>
        <authorList>
            <person name="Wang X."/>
            <person name="Wang Q."/>
            <person name="Zhang W."/>
            <person name="Wang Y."/>
            <person name="Li L."/>
            <person name="Wen T."/>
            <person name="Zhang T."/>
            <person name="Zhang Y."/>
            <person name="Xu J."/>
            <person name="Hu J."/>
            <person name="Li S."/>
            <person name="Liu L."/>
            <person name="Liu J."/>
            <person name="Jiang W."/>
            <person name="Tian J."/>
            <person name="Li Y."/>
            <person name="Schuler D."/>
            <person name="Wang L."/>
            <person name="Li J."/>
        </authorList>
    </citation>
    <scope>NUCLEOTIDE SEQUENCE [LARGE SCALE GENOMIC DNA]</scope>
    <source>
        <strain evidence="2">DSM 6361 / JCM 21280 / NBRC 15271 / MSR-1</strain>
    </source>
</reference>
<dbReference type="AlphaFoldDB" id="V6F905"/>